<evidence type="ECO:0000313" key="3">
    <source>
        <dbReference type="Proteomes" id="UP001550603"/>
    </source>
</evidence>
<comment type="caution">
    <text evidence="2">The sequence shown here is derived from an EMBL/GenBank/DDBJ whole genome shotgun (WGS) entry which is preliminary data.</text>
</comment>
<evidence type="ECO:0000256" key="1">
    <source>
        <dbReference type="SAM" id="Phobius"/>
    </source>
</evidence>
<name>A0ABV2XLZ9_9ACTN</name>
<gene>
    <name evidence="2" type="ORF">ABZ568_00850</name>
</gene>
<keyword evidence="1" id="KW-0472">Membrane</keyword>
<dbReference type="Proteomes" id="UP001550603">
    <property type="component" value="Unassembled WGS sequence"/>
</dbReference>
<reference evidence="2 3" key="1">
    <citation type="submission" date="2024-06" db="EMBL/GenBank/DDBJ databases">
        <title>The Natural Products Discovery Center: Release of the First 8490 Sequenced Strains for Exploring Actinobacteria Biosynthetic Diversity.</title>
        <authorList>
            <person name="Kalkreuter E."/>
            <person name="Kautsar S.A."/>
            <person name="Yang D."/>
            <person name="Bader C.D."/>
            <person name="Teijaro C.N."/>
            <person name="Fluegel L."/>
            <person name="Davis C.M."/>
            <person name="Simpson J.R."/>
            <person name="Lauterbach L."/>
            <person name="Steele A.D."/>
            <person name="Gui C."/>
            <person name="Meng S."/>
            <person name="Li G."/>
            <person name="Viehrig K."/>
            <person name="Ye F."/>
            <person name="Su P."/>
            <person name="Kiefer A.F."/>
            <person name="Nichols A."/>
            <person name="Cepeda A.J."/>
            <person name="Yan W."/>
            <person name="Fan B."/>
            <person name="Jiang Y."/>
            <person name="Adhikari A."/>
            <person name="Zheng C.-J."/>
            <person name="Schuster L."/>
            <person name="Cowan T.M."/>
            <person name="Smanski M.J."/>
            <person name="Chevrette M.G."/>
            <person name="De Carvalho L.P.S."/>
            <person name="Shen B."/>
        </authorList>
    </citation>
    <scope>NUCLEOTIDE SEQUENCE [LARGE SCALE GENOMIC DNA]</scope>
    <source>
        <strain evidence="2 3">NPDC019583</strain>
    </source>
</reference>
<evidence type="ECO:0000313" key="2">
    <source>
        <dbReference type="EMBL" id="MEU2265010.1"/>
    </source>
</evidence>
<dbReference type="RefSeq" id="WP_359784413.1">
    <property type="nucleotide sequence ID" value="NZ_JBEYBN010000001.1"/>
</dbReference>
<organism evidence="2 3">
    <name type="scientific">Streptomyces olindensis</name>
    <dbReference type="NCBI Taxonomy" id="358823"/>
    <lineage>
        <taxon>Bacteria</taxon>
        <taxon>Bacillati</taxon>
        <taxon>Actinomycetota</taxon>
        <taxon>Actinomycetes</taxon>
        <taxon>Kitasatosporales</taxon>
        <taxon>Streptomycetaceae</taxon>
        <taxon>Streptomyces</taxon>
    </lineage>
</organism>
<sequence>MNAHRRYARALATGAACLAFAGLAVTAWSIATLGLADGSYLWPVVAFLYVSAVLAWASKRERAAGRRAAYKRAGRAAVEGFTAGLRHGHAVRAVGPTHGGPPCFGPTGDWLCVKPAGDGHLDCVPFVITRPTPTTRHS</sequence>
<protein>
    <submittedName>
        <fullName evidence="2">Uncharacterized protein</fullName>
    </submittedName>
</protein>
<feature type="transmembrane region" description="Helical" evidence="1">
    <location>
        <begin position="39"/>
        <end position="57"/>
    </location>
</feature>
<dbReference type="EMBL" id="JBEYBN010000001">
    <property type="protein sequence ID" value="MEU2265010.1"/>
    <property type="molecule type" value="Genomic_DNA"/>
</dbReference>
<keyword evidence="1" id="KW-0812">Transmembrane</keyword>
<proteinExistence type="predicted"/>
<accession>A0ABV2XLZ9</accession>
<keyword evidence="1" id="KW-1133">Transmembrane helix</keyword>
<keyword evidence="3" id="KW-1185">Reference proteome</keyword>